<dbReference type="NCBIfam" id="TIGR00026">
    <property type="entry name" value="hi_GC_TIGR00026"/>
    <property type="match status" value="1"/>
</dbReference>
<dbReference type="InterPro" id="IPR012349">
    <property type="entry name" value="Split_barrel_FMN-bd"/>
</dbReference>
<dbReference type="InterPro" id="IPR004378">
    <property type="entry name" value="F420H2_quin_Rdtase"/>
</dbReference>
<name>A0A5Q5BF87_MYCSS</name>
<protein>
    <recommendedName>
        <fullName evidence="5">Nitroreductase family deazaflavin-dependent oxidoreductase</fullName>
    </recommendedName>
</protein>
<dbReference type="PANTHER" id="PTHR39428">
    <property type="entry name" value="F420H(2)-DEPENDENT QUINONE REDUCTASE RV1261C"/>
    <property type="match status" value="1"/>
</dbReference>
<dbReference type="AlphaFoldDB" id="A0A5Q5BF87"/>
<keyword evidence="2" id="KW-0560">Oxidoreductase</keyword>
<comment type="catalytic activity">
    <reaction evidence="3">
        <text>oxidized coenzyme F420-(gamma-L-Glu)(n) + a quinol + H(+) = reduced coenzyme F420-(gamma-L-Glu)(n) + a quinone</text>
        <dbReference type="Rhea" id="RHEA:39663"/>
        <dbReference type="Rhea" id="RHEA-COMP:12939"/>
        <dbReference type="Rhea" id="RHEA-COMP:14378"/>
        <dbReference type="ChEBI" id="CHEBI:15378"/>
        <dbReference type="ChEBI" id="CHEBI:24646"/>
        <dbReference type="ChEBI" id="CHEBI:132124"/>
        <dbReference type="ChEBI" id="CHEBI:133980"/>
        <dbReference type="ChEBI" id="CHEBI:139511"/>
    </reaction>
</comment>
<dbReference type="Gene3D" id="2.30.110.10">
    <property type="entry name" value="Electron Transport, Fmn-binding Protein, Chain A"/>
    <property type="match status" value="1"/>
</dbReference>
<reference evidence="4" key="1">
    <citation type="submission" date="2006-06" db="EMBL/GenBank/DDBJ databases">
        <title>Complete sequence of chromosome of Mycobacterium sp. MCS.</title>
        <authorList>
            <consortium name="US DOE Joint Genome Institute"/>
            <person name="Copeland A."/>
            <person name="Lucas S."/>
            <person name="Lapidus A."/>
            <person name="Barry K."/>
            <person name="Detter J.C."/>
            <person name="Glavina del Rio T."/>
            <person name="Hammon N."/>
            <person name="Israni S."/>
            <person name="Dalin E."/>
            <person name="Tice H."/>
            <person name="Pitluck S."/>
            <person name="Martinez M."/>
            <person name="Schmutz J."/>
            <person name="Larimer F."/>
            <person name="Land M."/>
            <person name="Hauser L."/>
            <person name="Kyrpides N."/>
            <person name="Kim E."/>
            <person name="Miller C.D."/>
            <person name="Hughes J.E."/>
            <person name="Anderson A.J."/>
            <person name="Sims R.C."/>
            <person name="Richardson P."/>
        </authorList>
    </citation>
    <scope>NUCLEOTIDE SEQUENCE [LARGE SCALE GENOMIC DNA]</scope>
    <source>
        <strain evidence="4">MCS</strain>
    </source>
</reference>
<organism evidence="4">
    <name type="scientific">Mycobacterium sp. (strain MCS)</name>
    <dbReference type="NCBI Taxonomy" id="164756"/>
    <lineage>
        <taxon>Bacteria</taxon>
        <taxon>Bacillati</taxon>
        <taxon>Actinomycetota</taxon>
        <taxon>Actinomycetes</taxon>
        <taxon>Mycobacteriales</taxon>
        <taxon>Mycobacteriaceae</taxon>
        <taxon>Mycobacterium</taxon>
    </lineage>
</organism>
<dbReference type="PANTHER" id="PTHR39428:SF1">
    <property type="entry name" value="F420H(2)-DEPENDENT QUINONE REDUCTASE RV1261C"/>
    <property type="match status" value="1"/>
</dbReference>
<dbReference type="GO" id="GO:0016491">
    <property type="term" value="F:oxidoreductase activity"/>
    <property type="evidence" value="ECO:0007669"/>
    <property type="project" value="UniProtKB-KW"/>
</dbReference>
<gene>
    <name evidence="4" type="ordered locus">Mmcs_0749</name>
</gene>
<dbReference type="GO" id="GO:0005886">
    <property type="term" value="C:plasma membrane"/>
    <property type="evidence" value="ECO:0007669"/>
    <property type="project" value="TreeGrafter"/>
</dbReference>
<evidence type="ECO:0000256" key="3">
    <source>
        <dbReference type="ARBA" id="ARBA00049106"/>
    </source>
</evidence>
<dbReference type="SUPFAM" id="SSF50475">
    <property type="entry name" value="FMN-binding split barrel"/>
    <property type="match status" value="1"/>
</dbReference>
<dbReference type="EMBL" id="CP000384">
    <property type="protein sequence ID" value="ABG06869.1"/>
    <property type="molecule type" value="Genomic_DNA"/>
</dbReference>
<dbReference type="KEGG" id="mmc:Mmcs_0749"/>
<proteinExistence type="inferred from homology"/>
<dbReference type="GO" id="GO:0070967">
    <property type="term" value="F:coenzyme F420 binding"/>
    <property type="evidence" value="ECO:0007669"/>
    <property type="project" value="TreeGrafter"/>
</dbReference>
<dbReference type="Pfam" id="PF04075">
    <property type="entry name" value="F420H2_quin_red"/>
    <property type="match status" value="1"/>
</dbReference>
<sequence>MGIPEVDPTAGSPMLKVGARLLRPRPVRYLVRHIVPRIDPPLLRVSRGRVSTAMVTPELLLTSVGAKTGEQRVTPLTYFTDNGRVIVVASNYGGRRHPAWYHNVRKQPRVTLTAGGYQGTFVGEEVTGAERDRLWELAKNWIPSYADYEKLTQGRTIPILAFTETTE</sequence>
<evidence type="ECO:0008006" key="5">
    <source>
        <dbReference type="Google" id="ProtNLM"/>
    </source>
</evidence>
<comment type="similarity">
    <text evidence="1">Belongs to the F420H(2)-dependent quinone reductase family.</text>
</comment>
<evidence type="ECO:0000256" key="2">
    <source>
        <dbReference type="ARBA" id="ARBA00023002"/>
    </source>
</evidence>
<evidence type="ECO:0000313" key="4">
    <source>
        <dbReference type="EMBL" id="ABG06869.1"/>
    </source>
</evidence>
<evidence type="ECO:0000256" key="1">
    <source>
        <dbReference type="ARBA" id="ARBA00008710"/>
    </source>
</evidence>
<accession>A0A5Q5BF87</accession>